<dbReference type="InterPro" id="IPR036390">
    <property type="entry name" value="WH_DNA-bd_sf"/>
</dbReference>
<feature type="domain" description="HTH crp-type" evidence="5">
    <location>
        <begin position="131"/>
        <end position="204"/>
    </location>
</feature>
<proteinExistence type="predicted"/>
<dbReference type="PROSITE" id="PS00889">
    <property type="entry name" value="CNMP_BINDING_2"/>
    <property type="match status" value="1"/>
</dbReference>
<dbReference type="PROSITE" id="PS50042">
    <property type="entry name" value="CNMP_BINDING_3"/>
    <property type="match status" value="1"/>
</dbReference>
<dbReference type="Pfam" id="PF13545">
    <property type="entry name" value="HTH_Crp_2"/>
    <property type="match status" value="1"/>
</dbReference>
<dbReference type="GO" id="GO:0003677">
    <property type="term" value="F:DNA binding"/>
    <property type="evidence" value="ECO:0007669"/>
    <property type="project" value="UniProtKB-KW"/>
</dbReference>
<keyword evidence="7" id="KW-1185">Reference proteome</keyword>
<evidence type="ECO:0000313" key="6">
    <source>
        <dbReference type="EMBL" id="WIX99568.1"/>
    </source>
</evidence>
<dbReference type="InterPro" id="IPR014710">
    <property type="entry name" value="RmlC-like_jellyroll"/>
</dbReference>
<dbReference type="Proteomes" id="UP001239397">
    <property type="component" value="Chromosome"/>
</dbReference>
<dbReference type="CDD" id="cd00038">
    <property type="entry name" value="CAP_ED"/>
    <property type="match status" value="1"/>
</dbReference>
<evidence type="ECO:0000313" key="7">
    <source>
        <dbReference type="Proteomes" id="UP001239397"/>
    </source>
</evidence>
<evidence type="ECO:0000256" key="1">
    <source>
        <dbReference type="ARBA" id="ARBA00023015"/>
    </source>
</evidence>
<evidence type="ECO:0000256" key="2">
    <source>
        <dbReference type="ARBA" id="ARBA00023125"/>
    </source>
</evidence>
<reference evidence="6 7" key="1">
    <citation type="submission" date="2023-06" db="EMBL/GenBank/DDBJ databases">
        <authorList>
            <person name="Oyuntsetseg B."/>
            <person name="Kim S.B."/>
        </authorList>
    </citation>
    <scope>NUCLEOTIDE SEQUENCE [LARGE SCALE GENOMIC DNA]</scope>
    <source>
        <strain evidence="6 7">4-36</strain>
    </source>
</reference>
<dbReference type="Gene3D" id="2.60.120.10">
    <property type="entry name" value="Jelly Rolls"/>
    <property type="match status" value="1"/>
</dbReference>
<sequence length="230" mass="25371">MSARTRQRFLELGTTVTYGARQHVFRQGEESHHVLVVLDGLVKVFVDTEFGRPVLLGLRGRGDLLGEMAMLEHRRRSADVVTCTPARVKLIGNAQLTTFFDRRPDAWAAMAGSLSQRLSGANVRRAEFVACPAPVRVGRVLAEIARAYGVRTPDGWDLDVGLTQTEIASLAGVALATFEKALHRLHRSGLVHRKSRRIVVDDLAGLSRFGVADRANPYQYGIRDEDVAQS</sequence>
<accession>A0A9Y2JMH9</accession>
<dbReference type="GO" id="GO:0003700">
    <property type="term" value="F:DNA-binding transcription factor activity"/>
    <property type="evidence" value="ECO:0007669"/>
    <property type="project" value="TreeGrafter"/>
</dbReference>
<evidence type="ECO:0000259" key="5">
    <source>
        <dbReference type="PROSITE" id="PS51063"/>
    </source>
</evidence>
<feature type="domain" description="Cyclic nucleotide-binding" evidence="4">
    <location>
        <begin position="1"/>
        <end position="88"/>
    </location>
</feature>
<gene>
    <name evidence="6" type="ORF">QRX60_36765</name>
</gene>
<dbReference type="PANTHER" id="PTHR24567">
    <property type="entry name" value="CRP FAMILY TRANSCRIPTIONAL REGULATORY PROTEIN"/>
    <property type="match status" value="1"/>
</dbReference>
<protein>
    <submittedName>
        <fullName evidence="6">Crp/Fnr family transcriptional regulator</fullName>
    </submittedName>
</protein>
<keyword evidence="3" id="KW-0804">Transcription</keyword>
<dbReference type="PANTHER" id="PTHR24567:SF68">
    <property type="entry name" value="DNA-BINDING TRANSCRIPTIONAL DUAL REGULATOR CRP"/>
    <property type="match status" value="1"/>
</dbReference>
<evidence type="ECO:0000256" key="3">
    <source>
        <dbReference type="ARBA" id="ARBA00023163"/>
    </source>
</evidence>
<dbReference type="InterPro" id="IPR000595">
    <property type="entry name" value="cNMP-bd_dom"/>
</dbReference>
<dbReference type="InterPro" id="IPR012318">
    <property type="entry name" value="HTH_CRP"/>
</dbReference>
<dbReference type="InterPro" id="IPR018488">
    <property type="entry name" value="cNMP-bd_CS"/>
</dbReference>
<dbReference type="SMART" id="SM00100">
    <property type="entry name" value="cNMP"/>
    <property type="match status" value="1"/>
</dbReference>
<dbReference type="InterPro" id="IPR018490">
    <property type="entry name" value="cNMP-bd_dom_sf"/>
</dbReference>
<dbReference type="SMART" id="SM00419">
    <property type="entry name" value="HTH_CRP"/>
    <property type="match status" value="1"/>
</dbReference>
<dbReference type="GO" id="GO:0005829">
    <property type="term" value="C:cytosol"/>
    <property type="evidence" value="ECO:0007669"/>
    <property type="project" value="TreeGrafter"/>
</dbReference>
<dbReference type="AlphaFoldDB" id="A0A9Y2JMH9"/>
<keyword evidence="1" id="KW-0805">Transcription regulation</keyword>
<dbReference type="SUPFAM" id="SSF46785">
    <property type="entry name" value="Winged helix' DNA-binding domain"/>
    <property type="match status" value="1"/>
</dbReference>
<dbReference type="RefSeq" id="WP_285996050.1">
    <property type="nucleotide sequence ID" value="NZ_CP127295.1"/>
</dbReference>
<dbReference type="Pfam" id="PF00027">
    <property type="entry name" value="cNMP_binding"/>
    <property type="match status" value="1"/>
</dbReference>
<dbReference type="EMBL" id="CP127295">
    <property type="protein sequence ID" value="WIX99568.1"/>
    <property type="molecule type" value="Genomic_DNA"/>
</dbReference>
<name>A0A9Y2JMH9_9PSEU</name>
<organism evidence="6 7">
    <name type="scientific">Amycolatopsis mongoliensis</name>
    <dbReference type="NCBI Taxonomy" id="715475"/>
    <lineage>
        <taxon>Bacteria</taxon>
        <taxon>Bacillati</taxon>
        <taxon>Actinomycetota</taxon>
        <taxon>Actinomycetes</taxon>
        <taxon>Pseudonocardiales</taxon>
        <taxon>Pseudonocardiaceae</taxon>
        <taxon>Amycolatopsis</taxon>
    </lineage>
</organism>
<dbReference type="SUPFAM" id="SSF51206">
    <property type="entry name" value="cAMP-binding domain-like"/>
    <property type="match status" value="1"/>
</dbReference>
<dbReference type="KEGG" id="amog:QRX60_36765"/>
<evidence type="ECO:0000259" key="4">
    <source>
        <dbReference type="PROSITE" id="PS50042"/>
    </source>
</evidence>
<keyword evidence="2" id="KW-0238">DNA-binding</keyword>
<dbReference type="PROSITE" id="PS51063">
    <property type="entry name" value="HTH_CRP_2"/>
    <property type="match status" value="1"/>
</dbReference>
<dbReference type="InterPro" id="IPR050397">
    <property type="entry name" value="Env_Response_Regulators"/>
</dbReference>